<evidence type="ECO:0000313" key="2">
    <source>
        <dbReference type="Proteomes" id="UP000324222"/>
    </source>
</evidence>
<sequence>MQSLHSMNFKDCDVAILRRGIDKRPGIDGRTWYAYYWLAECVPPWCSLGVSPTRRHFTFRTGIL</sequence>
<accession>A0A5B7HJ75</accession>
<evidence type="ECO:0000313" key="1">
    <source>
        <dbReference type="EMBL" id="MPC69585.1"/>
    </source>
</evidence>
<proteinExistence type="predicted"/>
<comment type="caution">
    <text evidence="1">The sequence shown here is derived from an EMBL/GenBank/DDBJ whole genome shotgun (WGS) entry which is preliminary data.</text>
</comment>
<name>A0A5B7HJ75_PORTR</name>
<dbReference type="EMBL" id="VSRR010029673">
    <property type="protein sequence ID" value="MPC69585.1"/>
    <property type="molecule type" value="Genomic_DNA"/>
</dbReference>
<reference evidence="1 2" key="1">
    <citation type="submission" date="2019-05" db="EMBL/GenBank/DDBJ databases">
        <title>Another draft genome of Portunus trituberculatus and its Hox gene families provides insights of decapod evolution.</title>
        <authorList>
            <person name="Jeong J.-H."/>
            <person name="Song I."/>
            <person name="Kim S."/>
            <person name="Choi T."/>
            <person name="Kim D."/>
            <person name="Ryu S."/>
            <person name="Kim W."/>
        </authorList>
    </citation>
    <scope>NUCLEOTIDE SEQUENCE [LARGE SCALE GENOMIC DNA]</scope>
    <source>
        <tissue evidence="1">Muscle</tissue>
    </source>
</reference>
<protein>
    <submittedName>
        <fullName evidence="1">Uncharacterized protein</fullName>
    </submittedName>
</protein>
<organism evidence="1 2">
    <name type="scientific">Portunus trituberculatus</name>
    <name type="common">Swimming crab</name>
    <name type="synonym">Neptunus trituberculatus</name>
    <dbReference type="NCBI Taxonomy" id="210409"/>
    <lineage>
        <taxon>Eukaryota</taxon>
        <taxon>Metazoa</taxon>
        <taxon>Ecdysozoa</taxon>
        <taxon>Arthropoda</taxon>
        <taxon>Crustacea</taxon>
        <taxon>Multicrustacea</taxon>
        <taxon>Malacostraca</taxon>
        <taxon>Eumalacostraca</taxon>
        <taxon>Eucarida</taxon>
        <taxon>Decapoda</taxon>
        <taxon>Pleocyemata</taxon>
        <taxon>Brachyura</taxon>
        <taxon>Eubrachyura</taxon>
        <taxon>Portunoidea</taxon>
        <taxon>Portunidae</taxon>
        <taxon>Portuninae</taxon>
        <taxon>Portunus</taxon>
    </lineage>
</organism>
<dbReference type="AlphaFoldDB" id="A0A5B7HJ75"/>
<gene>
    <name evidence="1" type="ORF">E2C01_063815</name>
</gene>
<dbReference type="Proteomes" id="UP000324222">
    <property type="component" value="Unassembled WGS sequence"/>
</dbReference>
<keyword evidence="2" id="KW-1185">Reference proteome</keyword>